<reference evidence="2 3" key="1">
    <citation type="submission" date="2022-07" db="EMBL/GenBank/DDBJ databases">
        <title>Genome-wide signatures of adaptation to extreme environments.</title>
        <authorList>
            <person name="Cho C.H."/>
            <person name="Yoon H.S."/>
        </authorList>
    </citation>
    <scope>NUCLEOTIDE SEQUENCE [LARGE SCALE GENOMIC DNA]</scope>
    <source>
        <strain evidence="2 3">DBV 063 E5</strain>
    </source>
</reference>
<gene>
    <name evidence="2" type="ORF">CDCA_CDCA03G1136</name>
</gene>
<feature type="compositionally biased region" description="Basic and acidic residues" evidence="1">
    <location>
        <begin position="12"/>
        <end position="34"/>
    </location>
</feature>
<keyword evidence="3" id="KW-1185">Reference proteome</keyword>
<organism evidence="2 3">
    <name type="scientific">Cyanidium caldarium</name>
    <name type="common">Red alga</name>
    <dbReference type="NCBI Taxonomy" id="2771"/>
    <lineage>
        <taxon>Eukaryota</taxon>
        <taxon>Rhodophyta</taxon>
        <taxon>Bangiophyceae</taxon>
        <taxon>Cyanidiales</taxon>
        <taxon>Cyanidiaceae</taxon>
        <taxon>Cyanidium</taxon>
    </lineage>
</organism>
<feature type="region of interest" description="Disordered" evidence="1">
    <location>
        <begin position="1"/>
        <end position="34"/>
    </location>
</feature>
<dbReference type="Proteomes" id="UP001301350">
    <property type="component" value="Unassembled WGS sequence"/>
</dbReference>
<evidence type="ECO:0000313" key="2">
    <source>
        <dbReference type="EMBL" id="KAK4535111.1"/>
    </source>
</evidence>
<dbReference type="AlphaFoldDB" id="A0AAV9ISP6"/>
<name>A0AAV9ISP6_CYACA</name>
<evidence type="ECO:0000256" key="1">
    <source>
        <dbReference type="SAM" id="MobiDB-lite"/>
    </source>
</evidence>
<proteinExistence type="predicted"/>
<comment type="caution">
    <text evidence="2">The sequence shown here is derived from an EMBL/GenBank/DDBJ whole genome shotgun (WGS) entry which is preliminary data.</text>
</comment>
<evidence type="ECO:0000313" key="3">
    <source>
        <dbReference type="Proteomes" id="UP001301350"/>
    </source>
</evidence>
<dbReference type="EMBL" id="JANCYW010000003">
    <property type="protein sequence ID" value="KAK4535111.1"/>
    <property type="molecule type" value="Genomic_DNA"/>
</dbReference>
<protein>
    <submittedName>
        <fullName evidence="2">Uncharacterized protein</fullName>
    </submittedName>
</protein>
<feature type="region of interest" description="Disordered" evidence="1">
    <location>
        <begin position="76"/>
        <end position="96"/>
    </location>
</feature>
<sequence length="182" mass="20285">MEQVQGSVLESGMRERTPPTDDCGARRRSVELERVRPPPLQIDCRDRDAADACVEVATAPAMPFQATNEPRVDHRHAPVYRDDHRADSSTGRTSGQRRIQQMLSELRQLHQIMSKSLFLIEAQALRKAHPTVQAALSQPPHGRPATDPSVDALADARDQLLQRLRSRVRARSPGAATTMPME</sequence>
<accession>A0AAV9ISP6</accession>
<feature type="compositionally biased region" description="Basic and acidic residues" evidence="1">
    <location>
        <begin position="76"/>
        <end position="87"/>
    </location>
</feature>